<dbReference type="GO" id="GO:0006259">
    <property type="term" value="P:DNA metabolic process"/>
    <property type="evidence" value="ECO:0007669"/>
    <property type="project" value="InterPro"/>
</dbReference>
<proteinExistence type="predicted"/>
<dbReference type="EMBL" id="LR796862">
    <property type="protein sequence ID" value="CAB4171358.1"/>
    <property type="molecule type" value="Genomic_DNA"/>
</dbReference>
<evidence type="ECO:0000313" key="4">
    <source>
        <dbReference type="EMBL" id="CAB4214461.1"/>
    </source>
</evidence>
<feature type="region of interest" description="Disordered" evidence="1">
    <location>
        <begin position="256"/>
        <end position="285"/>
    </location>
</feature>
<protein>
    <submittedName>
        <fullName evidence="2">RecT Recombinational DNA repair protein (RecE pathway)</fullName>
    </submittedName>
</protein>
<gene>
    <name evidence="4" type="ORF">UFOVP1453_39</name>
    <name evidence="2" type="ORF">UFOVP832_34</name>
    <name evidence="3" type="ORF">UFOVP919_40</name>
</gene>
<dbReference type="InterPro" id="IPR004590">
    <property type="entry name" value="ssDNA_annealing_RecT"/>
</dbReference>
<reference evidence="2" key="1">
    <citation type="submission" date="2020-04" db="EMBL/GenBank/DDBJ databases">
        <authorList>
            <person name="Chiriac C."/>
            <person name="Salcher M."/>
            <person name="Ghai R."/>
            <person name="Kavagutti S V."/>
        </authorList>
    </citation>
    <scope>NUCLEOTIDE SEQUENCE</scope>
</reference>
<evidence type="ECO:0000313" key="2">
    <source>
        <dbReference type="EMBL" id="CAB4164499.1"/>
    </source>
</evidence>
<dbReference type="EMBL" id="LR796767">
    <property type="protein sequence ID" value="CAB4164499.1"/>
    <property type="molecule type" value="Genomic_DNA"/>
</dbReference>
<dbReference type="Pfam" id="PF03837">
    <property type="entry name" value="RecT"/>
    <property type="match status" value="1"/>
</dbReference>
<name>A0A6J5NYA8_9CAUD</name>
<dbReference type="InterPro" id="IPR018330">
    <property type="entry name" value="RecT_fam"/>
</dbReference>
<organism evidence="2">
    <name type="scientific">uncultured Caudovirales phage</name>
    <dbReference type="NCBI Taxonomy" id="2100421"/>
    <lineage>
        <taxon>Viruses</taxon>
        <taxon>Duplodnaviria</taxon>
        <taxon>Heunggongvirae</taxon>
        <taxon>Uroviricota</taxon>
        <taxon>Caudoviricetes</taxon>
        <taxon>Peduoviridae</taxon>
        <taxon>Maltschvirus</taxon>
        <taxon>Maltschvirus maltsch</taxon>
    </lineage>
</organism>
<sequence length="285" mass="31369">MTTGTEITPMEAMRGTLVKMQPEFAAALPPQIPVEKFIRTTLTAVQMNPDLLQADRRSLLGACMKAAQDGLLLDGREAAPVIFNTKDGKKVQYMPMVGGILKKIRNSGELASISAQVAYDKDHFEYELGDNENIVHKPFLGDDRGKPIAVYAVAKTKDGAIYREVMSVADVEKVRASSKAGKFGPWVEWWDEMAKKTVIRRMAKRLPSSADVDQVFESDNEASGFVQVERKEPINITPPPEEQKAPIARLKRSIADRSSEVIEPSTGEIIQEGNHVAATDTEGTL</sequence>
<accession>A0A6J5NYA8</accession>
<dbReference type="EMBL" id="LR797406">
    <property type="protein sequence ID" value="CAB4214461.1"/>
    <property type="molecule type" value="Genomic_DNA"/>
</dbReference>
<evidence type="ECO:0000313" key="3">
    <source>
        <dbReference type="EMBL" id="CAB4171358.1"/>
    </source>
</evidence>
<dbReference type="NCBIfam" id="TIGR00616">
    <property type="entry name" value="rect"/>
    <property type="match status" value="1"/>
</dbReference>
<dbReference type="GO" id="GO:0003677">
    <property type="term" value="F:DNA binding"/>
    <property type="evidence" value="ECO:0007669"/>
    <property type="project" value="InterPro"/>
</dbReference>
<evidence type="ECO:0000256" key="1">
    <source>
        <dbReference type="SAM" id="MobiDB-lite"/>
    </source>
</evidence>